<dbReference type="Proteomes" id="UP000280685">
    <property type="component" value="Chromosome 2"/>
</dbReference>
<dbReference type="EMBL" id="LR026965">
    <property type="protein sequence ID" value="VBB75069.1"/>
    <property type="molecule type" value="Genomic_DNA"/>
</dbReference>
<proteinExistence type="predicted"/>
<accession>A0ABY6S0Q2</accession>
<name>A0ABY6S0Q2_PODCO</name>
<gene>
    <name evidence="1" type="ORF">PODCO_200502</name>
</gene>
<reference evidence="1" key="1">
    <citation type="submission" date="2018-02" db="EMBL/GenBank/DDBJ databases">
        <authorList>
            <person name="Silar P."/>
        </authorList>
    </citation>
    <scope>NUCLEOTIDE SEQUENCE [LARGE SCALE GENOMIC DNA]</scope>
    <source>
        <strain evidence="1">T</strain>
    </source>
</reference>
<sequence length="31" mass="3175">MEGGSPLKASLVGQTSQSGDLSMFQMGVPYA</sequence>
<evidence type="ECO:0000313" key="2">
    <source>
        <dbReference type="Proteomes" id="UP000280685"/>
    </source>
</evidence>
<protein>
    <submittedName>
        <fullName evidence="1">Uncharacterized protein</fullName>
    </submittedName>
</protein>
<organism evidence="1 2">
    <name type="scientific">Podospora comata</name>
    <dbReference type="NCBI Taxonomy" id="48703"/>
    <lineage>
        <taxon>Eukaryota</taxon>
        <taxon>Fungi</taxon>
        <taxon>Dikarya</taxon>
        <taxon>Ascomycota</taxon>
        <taxon>Pezizomycotina</taxon>
        <taxon>Sordariomycetes</taxon>
        <taxon>Sordariomycetidae</taxon>
        <taxon>Sordariales</taxon>
        <taxon>Podosporaceae</taxon>
        <taxon>Podospora</taxon>
    </lineage>
</organism>
<evidence type="ECO:0000313" key="1">
    <source>
        <dbReference type="EMBL" id="VBB75069.1"/>
    </source>
</evidence>
<keyword evidence="2" id="KW-1185">Reference proteome</keyword>